<dbReference type="AlphaFoldDB" id="A0A699TTK3"/>
<evidence type="ECO:0000256" key="1">
    <source>
        <dbReference type="SAM" id="MobiDB-lite"/>
    </source>
</evidence>
<reference evidence="2" key="1">
    <citation type="journal article" date="2019" name="Sci. Rep.">
        <title>Draft genome of Tanacetum cinerariifolium, the natural source of mosquito coil.</title>
        <authorList>
            <person name="Yamashiro T."/>
            <person name="Shiraishi A."/>
            <person name="Satake H."/>
            <person name="Nakayama K."/>
        </authorList>
    </citation>
    <scope>NUCLEOTIDE SEQUENCE</scope>
</reference>
<feature type="region of interest" description="Disordered" evidence="1">
    <location>
        <begin position="1"/>
        <end position="46"/>
    </location>
</feature>
<proteinExistence type="predicted"/>
<protein>
    <submittedName>
        <fullName evidence="2">Uncharacterized protein</fullName>
    </submittedName>
</protein>
<evidence type="ECO:0000313" key="2">
    <source>
        <dbReference type="EMBL" id="GFD12459.1"/>
    </source>
</evidence>
<dbReference type="EMBL" id="BKCJ011265744">
    <property type="protein sequence ID" value="GFD12459.1"/>
    <property type="molecule type" value="Genomic_DNA"/>
</dbReference>
<accession>A0A699TTK3</accession>
<feature type="compositionally biased region" description="Basic and acidic residues" evidence="1">
    <location>
        <begin position="1"/>
        <end position="20"/>
    </location>
</feature>
<feature type="non-terminal residue" evidence="2">
    <location>
        <position position="183"/>
    </location>
</feature>
<sequence length="183" mass="18140">AGVDAHDDLLGRGQPDEGSSRRKGAGNGHLPQSYDPGGPPRPPARGKAWVTLGKIGITLLTLGLLYHSVFAAPDTAQAWRRLVAATLSGAGRGPVLAALALLTGRAGGSHPGLCHAQPGGRLCRSHLGAARPAPPRCRGGGISGALCAASSYGAGRRGGAAVLFAAVLPSWLPGGTSGRGAGL</sequence>
<comment type="caution">
    <text evidence="2">The sequence shown here is derived from an EMBL/GenBank/DDBJ whole genome shotgun (WGS) entry which is preliminary data.</text>
</comment>
<gene>
    <name evidence="2" type="ORF">Tci_884428</name>
</gene>
<name>A0A699TTK3_TANCI</name>
<organism evidence="2">
    <name type="scientific">Tanacetum cinerariifolium</name>
    <name type="common">Dalmatian daisy</name>
    <name type="synonym">Chrysanthemum cinerariifolium</name>
    <dbReference type="NCBI Taxonomy" id="118510"/>
    <lineage>
        <taxon>Eukaryota</taxon>
        <taxon>Viridiplantae</taxon>
        <taxon>Streptophyta</taxon>
        <taxon>Embryophyta</taxon>
        <taxon>Tracheophyta</taxon>
        <taxon>Spermatophyta</taxon>
        <taxon>Magnoliopsida</taxon>
        <taxon>eudicotyledons</taxon>
        <taxon>Gunneridae</taxon>
        <taxon>Pentapetalae</taxon>
        <taxon>asterids</taxon>
        <taxon>campanulids</taxon>
        <taxon>Asterales</taxon>
        <taxon>Asteraceae</taxon>
        <taxon>Asteroideae</taxon>
        <taxon>Anthemideae</taxon>
        <taxon>Anthemidinae</taxon>
        <taxon>Tanacetum</taxon>
    </lineage>
</organism>
<feature type="non-terminal residue" evidence="2">
    <location>
        <position position="1"/>
    </location>
</feature>